<evidence type="ECO:0000313" key="2">
    <source>
        <dbReference type="Proteomes" id="UP000655225"/>
    </source>
</evidence>
<dbReference type="EMBL" id="JABCRI010000004">
    <property type="protein sequence ID" value="KAF8407740.1"/>
    <property type="molecule type" value="Genomic_DNA"/>
</dbReference>
<dbReference type="OMA" id="NIEMDIH"/>
<dbReference type="Proteomes" id="UP000655225">
    <property type="component" value="Unassembled WGS sequence"/>
</dbReference>
<comment type="caution">
    <text evidence="1">The sequence shown here is derived from an EMBL/GenBank/DDBJ whole genome shotgun (WGS) entry which is preliminary data.</text>
</comment>
<proteinExistence type="predicted"/>
<accession>A0A834ZLQ3</accession>
<dbReference type="AlphaFoldDB" id="A0A834ZLQ3"/>
<reference evidence="1 2" key="1">
    <citation type="submission" date="2020-04" db="EMBL/GenBank/DDBJ databases">
        <title>Plant Genome Project.</title>
        <authorList>
            <person name="Zhang R.-G."/>
        </authorList>
    </citation>
    <scope>NUCLEOTIDE SEQUENCE [LARGE SCALE GENOMIC DNA]</scope>
    <source>
        <strain evidence="1">YNK0</strain>
        <tissue evidence="1">Leaf</tissue>
    </source>
</reference>
<name>A0A834ZLQ3_TETSI</name>
<gene>
    <name evidence="1" type="ORF">HHK36_006875</name>
</gene>
<sequence>MKPAFAETLKLLLNIEMDIHTQSELLLSVRLLVSEDQCDNRFVFIRQVLKPSTLAGKDMKLQYKTTEEQEVLSYYGVQWDAAQGTVLQKKSLEKYRAAKALKFLTGRTQSGLEYIDHMSILLKCNKKHH</sequence>
<organism evidence="1 2">
    <name type="scientific">Tetracentron sinense</name>
    <name type="common">Spur-leaf</name>
    <dbReference type="NCBI Taxonomy" id="13715"/>
    <lineage>
        <taxon>Eukaryota</taxon>
        <taxon>Viridiplantae</taxon>
        <taxon>Streptophyta</taxon>
        <taxon>Embryophyta</taxon>
        <taxon>Tracheophyta</taxon>
        <taxon>Spermatophyta</taxon>
        <taxon>Magnoliopsida</taxon>
        <taxon>Trochodendrales</taxon>
        <taxon>Trochodendraceae</taxon>
        <taxon>Tetracentron</taxon>
    </lineage>
</organism>
<evidence type="ECO:0000313" key="1">
    <source>
        <dbReference type="EMBL" id="KAF8407740.1"/>
    </source>
</evidence>
<protein>
    <submittedName>
        <fullName evidence="1">Uncharacterized protein</fullName>
    </submittedName>
</protein>
<keyword evidence="2" id="KW-1185">Reference proteome</keyword>